<comment type="caution">
    <text evidence="2">The sequence shown here is derived from an EMBL/GenBank/DDBJ whole genome shotgun (WGS) entry which is preliminary data.</text>
</comment>
<accession>A0ABN9VVF0</accession>
<protein>
    <submittedName>
        <fullName evidence="2">Uncharacterized protein</fullName>
    </submittedName>
</protein>
<feature type="compositionally biased region" description="Polar residues" evidence="1">
    <location>
        <begin position="305"/>
        <end position="320"/>
    </location>
</feature>
<feature type="region of interest" description="Disordered" evidence="1">
    <location>
        <begin position="303"/>
        <end position="343"/>
    </location>
</feature>
<evidence type="ECO:0000256" key="1">
    <source>
        <dbReference type="SAM" id="MobiDB-lite"/>
    </source>
</evidence>
<feature type="compositionally biased region" description="Pro residues" evidence="1">
    <location>
        <begin position="34"/>
        <end position="44"/>
    </location>
</feature>
<feature type="compositionally biased region" description="Basic and acidic residues" evidence="1">
    <location>
        <begin position="326"/>
        <end position="343"/>
    </location>
</feature>
<feature type="non-terminal residue" evidence="2">
    <location>
        <position position="466"/>
    </location>
</feature>
<feature type="region of interest" description="Disordered" evidence="1">
    <location>
        <begin position="146"/>
        <end position="174"/>
    </location>
</feature>
<reference evidence="2" key="1">
    <citation type="submission" date="2023-10" db="EMBL/GenBank/DDBJ databases">
        <authorList>
            <person name="Chen Y."/>
            <person name="Shah S."/>
            <person name="Dougan E. K."/>
            <person name="Thang M."/>
            <person name="Chan C."/>
        </authorList>
    </citation>
    <scope>NUCLEOTIDE SEQUENCE [LARGE SCALE GENOMIC DNA]</scope>
</reference>
<dbReference type="Proteomes" id="UP001189429">
    <property type="component" value="Unassembled WGS sequence"/>
</dbReference>
<proteinExistence type="predicted"/>
<feature type="compositionally biased region" description="Basic and acidic residues" evidence="1">
    <location>
        <begin position="146"/>
        <end position="156"/>
    </location>
</feature>
<evidence type="ECO:0000313" key="3">
    <source>
        <dbReference type="Proteomes" id="UP001189429"/>
    </source>
</evidence>
<organism evidence="2 3">
    <name type="scientific">Prorocentrum cordatum</name>
    <dbReference type="NCBI Taxonomy" id="2364126"/>
    <lineage>
        <taxon>Eukaryota</taxon>
        <taxon>Sar</taxon>
        <taxon>Alveolata</taxon>
        <taxon>Dinophyceae</taxon>
        <taxon>Prorocentrales</taxon>
        <taxon>Prorocentraceae</taxon>
        <taxon>Prorocentrum</taxon>
    </lineage>
</organism>
<feature type="region of interest" description="Disordered" evidence="1">
    <location>
        <begin position="18"/>
        <end position="115"/>
    </location>
</feature>
<name>A0ABN9VVF0_9DINO</name>
<evidence type="ECO:0000313" key="2">
    <source>
        <dbReference type="EMBL" id="CAK0876938.1"/>
    </source>
</evidence>
<sequence length="466" mass="50902">MATVVSSAVAAALEAAFNSPPLEPPPGLWQEMPAQPPRPSPTEAPRPKARARPSSTPPVEPPLLALEDGQVNEPQGKEGDQGGVLQRRNRWTRGPTPSTAPSAATPSPSSPRPSARQVFLDALEAHKEEAEWEELRQLRKHREIREQRKAEKEARKKEKKAAVAQPAPLKSPTAQEAGMPKLVMMYSLDAQDIEDEWLNGVNMWYLDLDDFETKHEEPAVMDVGAQQLVTIDELESLNTDYQMPGVADAAAEKLDTAGAETIVEIAGSSHNDIYVGMRGLQDQRPNPLGSAAAPDDEKLVVTAEGSKQQDSVNLQMSSNMDMGVSGRKDQRPKPLDRSATQDDDTFKAVLHQNAEAFSKMELVWAQRAAAARLKTDTIDKVLHAPGGGGNPGHGLRDPRPRASYLEVAVGTEAYKDIKELEDVKLRLESNSLKLCDESVKALAKHFKDSGCWNTFLEWAAAMREGA</sequence>
<feature type="compositionally biased region" description="Low complexity" evidence="1">
    <location>
        <begin position="95"/>
        <end position="115"/>
    </location>
</feature>
<dbReference type="EMBL" id="CAUYUJ010017682">
    <property type="protein sequence ID" value="CAK0876938.1"/>
    <property type="molecule type" value="Genomic_DNA"/>
</dbReference>
<gene>
    <name evidence="2" type="ORF">PCOR1329_LOCUS61126</name>
</gene>
<keyword evidence="3" id="KW-1185">Reference proteome</keyword>